<dbReference type="EMBL" id="JACEIK010002330">
    <property type="protein sequence ID" value="MCD9560500.1"/>
    <property type="molecule type" value="Genomic_DNA"/>
</dbReference>
<evidence type="ECO:0000313" key="1">
    <source>
        <dbReference type="EMBL" id="MCD9560500.1"/>
    </source>
</evidence>
<organism evidence="1 2">
    <name type="scientific">Datura stramonium</name>
    <name type="common">Jimsonweed</name>
    <name type="synonym">Common thornapple</name>
    <dbReference type="NCBI Taxonomy" id="4076"/>
    <lineage>
        <taxon>Eukaryota</taxon>
        <taxon>Viridiplantae</taxon>
        <taxon>Streptophyta</taxon>
        <taxon>Embryophyta</taxon>
        <taxon>Tracheophyta</taxon>
        <taxon>Spermatophyta</taxon>
        <taxon>Magnoliopsida</taxon>
        <taxon>eudicotyledons</taxon>
        <taxon>Gunneridae</taxon>
        <taxon>Pentapetalae</taxon>
        <taxon>asterids</taxon>
        <taxon>lamiids</taxon>
        <taxon>Solanales</taxon>
        <taxon>Solanaceae</taxon>
        <taxon>Solanoideae</taxon>
        <taxon>Datureae</taxon>
        <taxon>Datura</taxon>
    </lineage>
</organism>
<reference evidence="1 2" key="1">
    <citation type="journal article" date="2021" name="BMC Genomics">
        <title>Datura genome reveals duplications of psychoactive alkaloid biosynthetic genes and high mutation rate following tissue culture.</title>
        <authorList>
            <person name="Rajewski A."/>
            <person name="Carter-House D."/>
            <person name="Stajich J."/>
            <person name="Litt A."/>
        </authorList>
    </citation>
    <scope>NUCLEOTIDE SEQUENCE [LARGE SCALE GENOMIC DNA]</scope>
    <source>
        <strain evidence="1">AR-01</strain>
    </source>
</reference>
<comment type="caution">
    <text evidence="1">The sequence shown here is derived from an EMBL/GenBank/DDBJ whole genome shotgun (WGS) entry which is preliminary data.</text>
</comment>
<proteinExistence type="predicted"/>
<accession>A0ABS8UPE3</accession>
<keyword evidence="2" id="KW-1185">Reference proteome</keyword>
<sequence length="116" mass="12767">MMKGETKRGGAAGFWSFSGRWSRWCLAGDRVSKSGDILRGEKRAEGMVASGTMLNGRGEEEIQLCGWFDCLVIGRSGGGSSQRRSERRRKEGLVVFTGLLMEVREQGQPVRARTAP</sequence>
<dbReference type="Proteomes" id="UP000823775">
    <property type="component" value="Unassembled WGS sequence"/>
</dbReference>
<name>A0ABS8UPE3_DATST</name>
<gene>
    <name evidence="1" type="ORF">HAX54_019194</name>
</gene>
<protein>
    <submittedName>
        <fullName evidence="1">Uncharacterized protein</fullName>
    </submittedName>
</protein>
<evidence type="ECO:0000313" key="2">
    <source>
        <dbReference type="Proteomes" id="UP000823775"/>
    </source>
</evidence>